<dbReference type="CDD" id="cd10229">
    <property type="entry name" value="ASKHA_NBD_HSP70_HSPA12"/>
    <property type="match status" value="1"/>
</dbReference>
<protein>
    <submittedName>
        <fullName evidence="4">Hsp70 protein</fullName>
    </submittedName>
</protein>
<sequence length="552" mass="61922">MTDLEVAAAVDFGTYGTGFAWADLRDRDRASDPRTIHHYDRWRNQPASYIKTRTSLLLRDGDIVAWGYEADRRRVTAELEQDGLSYRDRFKLGLGDPVEATARAAERDITAYLSAFYDFALRQITGDMSVGPEQIRWCITVPAMWSDQQRGVMRQAAHAAGFPSGTDRLLLAVESEMAALYCHYHSERTDFATEGKSFLVVDAGGGTVDITAYRVDGVGQLVQLGVSPGGRCGSTYVDKLFMTDLLPRRLPMAVLERVFRKSPQVAYELRGAWERAKHGWDPDRDAPTELPLPVPIYAALDPVARRHLADAQNQVSDWLILQPQEMRDLFDVAVDEIEELVGEQIRRVGSVDTVLLVGGFAQSKYLRQRLGDAVGVNVVVPRSPSGAVLSGAVHYCLRPETVVARCSSFTYGLRISSTVDPEHRGDLERRFVDGWGEERCDNRFDIYVRRGDVVPAGYVVTKTFFPAHRTQDALTFAVFASRRENPRYTDELGVFQIGTLEVEIGEVTKLPRNDQRIELAMEFGGTEIRARAKVVRTGELLNTTFRFERAWG</sequence>
<dbReference type="Pfam" id="PF00012">
    <property type="entry name" value="HSP70"/>
    <property type="match status" value="1"/>
</dbReference>
<dbReference type="AlphaFoldDB" id="A0A370H3I6"/>
<evidence type="ECO:0000256" key="3">
    <source>
        <dbReference type="ARBA" id="ARBA00023186"/>
    </source>
</evidence>
<keyword evidence="2" id="KW-0067">ATP-binding</keyword>
<gene>
    <name evidence="4" type="ORF">DFR68_105276</name>
</gene>
<dbReference type="SUPFAM" id="SSF53067">
    <property type="entry name" value="Actin-like ATPase domain"/>
    <property type="match status" value="2"/>
</dbReference>
<reference evidence="4 5" key="1">
    <citation type="submission" date="2018-07" db="EMBL/GenBank/DDBJ databases">
        <title>Genomic Encyclopedia of Type Strains, Phase IV (KMG-IV): sequencing the most valuable type-strain genomes for metagenomic binning, comparative biology and taxonomic classification.</title>
        <authorList>
            <person name="Goeker M."/>
        </authorList>
    </citation>
    <scope>NUCLEOTIDE SEQUENCE [LARGE SCALE GENOMIC DNA]</scope>
    <source>
        <strain evidence="4 5">DSM 44952</strain>
    </source>
</reference>
<dbReference type="GO" id="GO:0005524">
    <property type="term" value="F:ATP binding"/>
    <property type="evidence" value="ECO:0007669"/>
    <property type="project" value="UniProtKB-KW"/>
</dbReference>
<evidence type="ECO:0000256" key="1">
    <source>
        <dbReference type="ARBA" id="ARBA00022741"/>
    </source>
</evidence>
<evidence type="ECO:0000313" key="5">
    <source>
        <dbReference type="Proteomes" id="UP000255355"/>
    </source>
</evidence>
<dbReference type="RefSeq" id="WP_068018438.1">
    <property type="nucleotide sequence ID" value="NZ_QQAZ01000005.1"/>
</dbReference>
<accession>A0A370H3I6</accession>
<keyword evidence="5" id="KW-1185">Reference proteome</keyword>
<dbReference type="PANTHER" id="PTHR14187">
    <property type="entry name" value="ALPHA KINASE/ELONGATION FACTOR 2 KINASE"/>
    <property type="match status" value="1"/>
</dbReference>
<dbReference type="InterPro" id="IPR013126">
    <property type="entry name" value="Hsp_70_fam"/>
</dbReference>
<evidence type="ECO:0000313" key="4">
    <source>
        <dbReference type="EMBL" id="RDI50799.1"/>
    </source>
</evidence>
<dbReference type="Gene3D" id="3.90.640.10">
    <property type="entry name" value="Actin, Chain A, domain 4"/>
    <property type="match status" value="1"/>
</dbReference>
<keyword evidence="1" id="KW-0547">Nucleotide-binding</keyword>
<dbReference type="STRING" id="1210089.GCA_001613165_02509"/>
<proteinExistence type="predicted"/>
<dbReference type="GO" id="GO:0140662">
    <property type="term" value="F:ATP-dependent protein folding chaperone"/>
    <property type="evidence" value="ECO:0007669"/>
    <property type="project" value="InterPro"/>
</dbReference>
<organism evidence="4 5">
    <name type="scientific">Nocardia mexicana</name>
    <dbReference type="NCBI Taxonomy" id="279262"/>
    <lineage>
        <taxon>Bacteria</taxon>
        <taxon>Bacillati</taxon>
        <taxon>Actinomycetota</taxon>
        <taxon>Actinomycetes</taxon>
        <taxon>Mycobacteriales</taxon>
        <taxon>Nocardiaceae</taxon>
        <taxon>Nocardia</taxon>
    </lineage>
</organism>
<dbReference type="Gene3D" id="3.30.420.40">
    <property type="match status" value="2"/>
</dbReference>
<dbReference type="InterPro" id="IPR043129">
    <property type="entry name" value="ATPase_NBD"/>
</dbReference>
<evidence type="ECO:0000256" key="2">
    <source>
        <dbReference type="ARBA" id="ARBA00022840"/>
    </source>
</evidence>
<dbReference type="EMBL" id="QQAZ01000005">
    <property type="protein sequence ID" value="RDI50799.1"/>
    <property type="molecule type" value="Genomic_DNA"/>
</dbReference>
<comment type="caution">
    <text evidence="4">The sequence shown here is derived from an EMBL/GenBank/DDBJ whole genome shotgun (WGS) entry which is preliminary data.</text>
</comment>
<dbReference type="Proteomes" id="UP000255355">
    <property type="component" value="Unassembled WGS sequence"/>
</dbReference>
<keyword evidence="3" id="KW-0143">Chaperone</keyword>
<dbReference type="PANTHER" id="PTHR14187:SF5">
    <property type="entry name" value="HEAT SHOCK 70 KDA PROTEIN 12A"/>
    <property type="match status" value="1"/>
</dbReference>
<name>A0A370H3I6_9NOCA</name>